<keyword evidence="3" id="KW-0326">Glycosidase</keyword>
<dbReference type="GO" id="GO:0008477">
    <property type="term" value="F:purine nucleosidase activity"/>
    <property type="evidence" value="ECO:0007669"/>
    <property type="project" value="TreeGrafter"/>
</dbReference>
<dbReference type="InterPro" id="IPR036452">
    <property type="entry name" value="Ribo_hydro-like"/>
</dbReference>
<sequence length="332" mass="36631">MSQQNTEHVGQCVGKHLVWLDCDPGHDDFFAILMCIHPDIKLLGISTVGGNQTVEKTTLNALKAITAMGSDFAEVPVVKGQAKPMVRPAKHCAEIHGETGLDGPTFPKLTKTAITDEKAVNYMYKVISSQDRPVNLICTGQFTNAALLLILYPEIKSKIAQIIVMGGAIGFGNTSPAAEFNIEGDPEAASVLFESGLKVVMCPLEVTHTALATPQILERCDKMNSKFGAICKELLMFFKDTYKRVFFMEDPPLHDPCTIAYLLNPSLFTLEFMRVDVECSSRFCNGRTVCDVYHMSNQPKNVHVATKVNVSGFWDLLFECLHLVDKVTCLNH</sequence>
<dbReference type="Proteomes" id="UP000816034">
    <property type="component" value="Unassembled WGS sequence"/>
</dbReference>
<evidence type="ECO:0000256" key="1">
    <source>
        <dbReference type="ARBA" id="ARBA00009176"/>
    </source>
</evidence>
<dbReference type="Gene3D" id="3.90.245.10">
    <property type="entry name" value="Ribonucleoside hydrolase-like"/>
    <property type="match status" value="1"/>
</dbReference>
<dbReference type="PANTHER" id="PTHR12304">
    <property type="entry name" value="INOSINE-URIDINE PREFERRING NUCLEOSIDE HYDROLASE"/>
    <property type="match status" value="1"/>
</dbReference>
<dbReference type="GO" id="GO:0006152">
    <property type="term" value="P:purine nucleoside catabolic process"/>
    <property type="evidence" value="ECO:0007669"/>
    <property type="project" value="TreeGrafter"/>
</dbReference>
<keyword evidence="2" id="KW-0378">Hydrolase</keyword>
<name>A0AA88KKL3_NAELO</name>
<dbReference type="Pfam" id="PF01156">
    <property type="entry name" value="IU_nuc_hydro"/>
    <property type="match status" value="1"/>
</dbReference>
<accession>A0AA88KKL3</accession>
<dbReference type="PANTHER" id="PTHR12304:SF4">
    <property type="entry name" value="URIDINE NUCLEOSIDASE"/>
    <property type="match status" value="1"/>
</dbReference>
<gene>
    <name evidence="5" type="ORF">C9374_004470</name>
</gene>
<evidence type="ECO:0000313" key="6">
    <source>
        <dbReference type="Proteomes" id="UP000816034"/>
    </source>
</evidence>
<dbReference type="InterPro" id="IPR001910">
    <property type="entry name" value="Inosine/uridine_hydrolase_dom"/>
</dbReference>
<proteinExistence type="inferred from homology"/>
<comment type="caution">
    <text evidence="5">The sequence shown here is derived from an EMBL/GenBank/DDBJ whole genome shotgun (WGS) entry which is preliminary data.</text>
</comment>
<protein>
    <recommendedName>
        <fullName evidence="4">Inosine/uridine-preferring nucleoside hydrolase domain-containing protein</fullName>
    </recommendedName>
</protein>
<reference evidence="5 6" key="1">
    <citation type="journal article" date="2018" name="BMC Genomics">
        <title>The genome of Naegleria lovaniensis, the basis for a comparative approach to unravel pathogenicity factors of the human pathogenic amoeba N. fowleri.</title>
        <authorList>
            <person name="Liechti N."/>
            <person name="Schurch N."/>
            <person name="Bruggmann R."/>
            <person name="Wittwer M."/>
        </authorList>
    </citation>
    <scope>NUCLEOTIDE SEQUENCE [LARGE SCALE GENOMIC DNA]</scope>
    <source>
        <strain evidence="5 6">ATCC 30569</strain>
    </source>
</reference>
<dbReference type="CDD" id="cd02651">
    <property type="entry name" value="nuc_hydro_IU_UC_XIUA"/>
    <property type="match status" value="1"/>
</dbReference>
<dbReference type="AlphaFoldDB" id="A0AA88KKL3"/>
<organism evidence="5 6">
    <name type="scientific">Naegleria lovaniensis</name>
    <name type="common">Amoeba</name>
    <dbReference type="NCBI Taxonomy" id="51637"/>
    <lineage>
        <taxon>Eukaryota</taxon>
        <taxon>Discoba</taxon>
        <taxon>Heterolobosea</taxon>
        <taxon>Tetramitia</taxon>
        <taxon>Eutetramitia</taxon>
        <taxon>Vahlkampfiidae</taxon>
        <taxon>Naegleria</taxon>
    </lineage>
</organism>
<evidence type="ECO:0000259" key="4">
    <source>
        <dbReference type="Pfam" id="PF01156"/>
    </source>
</evidence>
<evidence type="ECO:0000313" key="5">
    <source>
        <dbReference type="EMBL" id="KAG2383133.1"/>
    </source>
</evidence>
<dbReference type="GeneID" id="68096925"/>
<evidence type="ECO:0000256" key="2">
    <source>
        <dbReference type="ARBA" id="ARBA00022801"/>
    </source>
</evidence>
<dbReference type="GO" id="GO:0005829">
    <property type="term" value="C:cytosol"/>
    <property type="evidence" value="ECO:0007669"/>
    <property type="project" value="TreeGrafter"/>
</dbReference>
<dbReference type="InterPro" id="IPR023186">
    <property type="entry name" value="IUNH"/>
</dbReference>
<evidence type="ECO:0000256" key="3">
    <source>
        <dbReference type="ARBA" id="ARBA00023295"/>
    </source>
</evidence>
<dbReference type="RefSeq" id="XP_044548812.1">
    <property type="nucleotide sequence ID" value="XM_044694113.1"/>
</dbReference>
<dbReference type="EMBL" id="PYSW02000021">
    <property type="protein sequence ID" value="KAG2383133.1"/>
    <property type="molecule type" value="Genomic_DNA"/>
</dbReference>
<feature type="domain" description="Inosine/uridine-preferring nucleoside hydrolase" evidence="4">
    <location>
        <begin position="18"/>
        <end position="315"/>
    </location>
</feature>
<keyword evidence="6" id="KW-1185">Reference proteome</keyword>
<dbReference type="SUPFAM" id="SSF53590">
    <property type="entry name" value="Nucleoside hydrolase"/>
    <property type="match status" value="1"/>
</dbReference>
<comment type="similarity">
    <text evidence="1">Belongs to the IUNH family.</text>
</comment>